<dbReference type="InterPro" id="IPR021320">
    <property type="entry name" value="DUF2905"/>
</dbReference>
<dbReference type="Pfam" id="PF11146">
    <property type="entry name" value="DUF2905"/>
    <property type="match status" value="1"/>
</dbReference>
<organism evidence="2 3">
    <name type="scientific">Candidatus Acidulodesulfobacterium acidiphilum</name>
    <dbReference type="NCBI Taxonomy" id="2597224"/>
    <lineage>
        <taxon>Bacteria</taxon>
        <taxon>Deltaproteobacteria</taxon>
        <taxon>Candidatus Acidulodesulfobacterales</taxon>
        <taxon>Candidatus Acidulodesulfobacterium</taxon>
    </lineage>
</organism>
<dbReference type="PANTHER" id="PTHR36443">
    <property type="entry name" value="BSR5223 PROTEIN"/>
    <property type="match status" value="1"/>
</dbReference>
<feature type="transmembrane region" description="Helical" evidence="1">
    <location>
        <begin position="46"/>
        <end position="67"/>
    </location>
</feature>
<protein>
    <submittedName>
        <fullName evidence="2">DUF2905 domain-containing protein</fullName>
    </submittedName>
</protein>
<keyword evidence="1" id="KW-0472">Membrane</keyword>
<keyword evidence="1" id="KW-0812">Transmembrane</keyword>
<proteinExistence type="predicted"/>
<name>A0A520XGC6_9DELT</name>
<dbReference type="EMBL" id="SHMQ01000002">
    <property type="protein sequence ID" value="RZV40257.1"/>
    <property type="molecule type" value="Genomic_DNA"/>
</dbReference>
<comment type="caution">
    <text evidence="2">The sequence shown here is derived from an EMBL/GenBank/DDBJ whole genome shotgun (WGS) entry which is preliminary data.</text>
</comment>
<dbReference type="Proteomes" id="UP000322454">
    <property type="component" value="Unassembled WGS sequence"/>
</dbReference>
<gene>
    <name evidence="2" type="ORF">EVJ48_01825</name>
</gene>
<reference evidence="2 3" key="1">
    <citation type="submission" date="2019-01" db="EMBL/GenBank/DDBJ databases">
        <title>Insights into ecological role of a new deltaproteobacterial order Candidatus Sinidesulfobacterales (Sva0485) by metagenomics and metatranscriptomics.</title>
        <authorList>
            <person name="Tan S."/>
            <person name="Liu J."/>
            <person name="Fang Y."/>
            <person name="Hedlund B."/>
            <person name="Lian Z.-H."/>
            <person name="Huang L.-Y."/>
            <person name="Li J.-T."/>
            <person name="Huang L.-N."/>
            <person name="Li W.-J."/>
            <person name="Jiang H.-C."/>
            <person name="Dong H.-L."/>
            <person name="Shu W.-S."/>
        </authorList>
    </citation>
    <scope>NUCLEOTIDE SEQUENCE [LARGE SCALE GENOMIC DNA]</scope>
    <source>
        <strain evidence="2">AP4</strain>
    </source>
</reference>
<evidence type="ECO:0000313" key="2">
    <source>
        <dbReference type="EMBL" id="RZV40257.1"/>
    </source>
</evidence>
<evidence type="ECO:0000313" key="3">
    <source>
        <dbReference type="Proteomes" id="UP000322454"/>
    </source>
</evidence>
<evidence type="ECO:0000256" key="1">
    <source>
        <dbReference type="SAM" id="Phobius"/>
    </source>
</evidence>
<keyword evidence="1" id="KW-1133">Transmembrane helix</keyword>
<dbReference type="PANTHER" id="PTHR36443:SF1">
    <property type="entry name" value="BSR5223 PROTEIN"/>
    <property type="match status" value="1"/>
</dbReference>
<feature type="transmembrane region" description="Helical" evidence="1">
    <location>
        <begin position="7"/>
        <end position="26"/>
    </location>
</feature>
<accession>A0A520XGC6</accession>
<dbReference type="AlphaFoldDB" id="A0A520XGC6"/>
<sequence length="69" mass="7783">MYGLGRFLILTGIVLIILGLLFIVFHKLPIGKFPGDIIIKKGNFTFYFPLGLSIIASIILTIIMYLIRK</sequence>